<feature type="domain" description="Peptidase S54 rhomboid" evidence="7">
    <location>
        <begin position="290"/>
        <end position="428"/>
    </location>
</feature>
<evidence type="ECO:0000256" key="2">
    <source>
        <dbReference type="ARBA" id="ARBA00009045"/>
    </source>
</evidence>
<name>A0AAX6DNY3_IRIPA</name>
<feature type="transmembrane region" description="Helical" evidence="6">
    <location>
        <begin position="410"/>
        <end position="433"/>
    </location>
</feature>
<evidence type="ECO:0000256" key="1">
    <source>
        <dbReference type="ARBA" id="ARBA00004141"/>
    </source>
</evidence>
<reference evidence="8" key="2">
    <citation type="submission" date="2023-04" db="EMBL/GenBank/DDBJ databases">
        <authorList>
            <person name="Bruccoleri R.E."/>
            <person name="Oakeley E.J."/>
            <person name="Faust A.-M."/>
            <person name="Dessus-Babus S."/>
            <person name="Altorfer M."/>
            <person name="Burckhardt D."/>
            <person name="Oertli M."/>
            <person name="Naumann U."/>
            <person name="Petersen F."/>
            <person name="Wong J."/>
        </authorList>
    </citation>
    <scope>NUCLEOTIDE SEQUENCE</scope>
    <source>
        <strain evidence="8">GSM-AAB239-AS_SAM_17_03QT</strain>
        <tissue evidence="8">Leaf</tissue>
    </source>
</reference>
<keyword evidence="9" id="KW-1185">Reference proteome</keyword>
<comment type="caution">
    <text evidence="8">The sequence shown here is derived from an EMBL/GenBank/DDBJ whole genome shotgun (WGS) entry which is preliminary data.</text>
</comment>
<comment type="subcellular location">
    <subcellularLocation>
        <location evidence="1">Membrane</location>
        <topology evidence="1">Multi-pass membrane protein</topology>
    </subcellularLocation>
</comment>
<feature type="transmembrane region" description="Helical" evidence="6">
    <location>
        <begin position="243"/>
        <end position="262"/>
    </location>
</feature>
<dbReference type="GO" id="GO:0004252">
    <property type="term" value="F:serine-type endopeptidase activity"/>
    <property type="evidence" value="ECO:0007669"/>
    <property type="project" value="InterPro"/>
</dbReference>
<dbReference type="SUPFAM" id="SSF144091">
    <property type="entry name" value="Rhomboid-like"/>
    <property type="match status" value="1"/>
</dbReference>
<gene>
    <name evidence="8" type="ORF">M6B38_235970</name>
</gene>
<feature type="transmembrane region" description="Helical" evidence="6">
    <location>
        <begin position="330"/>
        <end position="349"/>
    </location>
</feature>
<evidence type="ECO:0000256" key="5">
    <source>
        <dbReference type="ARBA" id="ARBA00023136"/>
    </source>
</evidence>
<reference evidence="8" key="1">
    <citation type="journal article" date="2023" name="GigaByte">
        <title>Genome assembly of the bearded iris, Iris pallida Lam.</title>
        <authorList>
            <person name="Bruccoleri R.E."/>
            <person name="Oakeley E.J."/>
            <person name="Faust A.M.E."/>
            <person name="Altorfer M."/>
            <person name="Dessus-Babus S."/>
            <person name="Burckhardt D."/>
            <person name="Oertli M."/>
            <person name="Naumann U."/>
            <person name="Petersen F."/>
            <person name="Wong J."/>
        </authorList>
    </citation>
    <scope>NUCLEOTIDE SEQUENCE</scope>
    <source>
        <strain evidence="8">GSM-AAB239-AS_SAM_17_03QT</strain>
    </source>
</reference>
<evidence type="ECO:0000256" key="3">
    <source>
        <dbReference type="ARBA" id="ARBA00022692"/>
    </source>
</evidence>
<feature type="transmembrane region" description="Helical" evidence="6">
    <location>
        <begin position="460"/>
        <end position="478"/>
    </location>
</feature>
<dbReference type="Proteomes" id="UP001140949">
    <property type="component" value="Unassembled WGS sequence"/>
</dbReference>
<dbReference type="PANTHER" id="PTHR43731">
    <property type="entry name" value="RHOMBOID PROTEASE"/>
    <property type="match status" value="1"/>
</dbReference>
<feature type="transmembrane region" description="Helical" evidence="6">
    <location>
        <begin position="386"/>
        <end position="404"/>
    </location>
</feature>
<evidence type="ECO:0000313" key="9">
    <source>
        <dbReference type="Proteomes" id="UP001140949"/>
    </source>
</evidence>
<protein>
    <submittedName>
        <fullName evidence="8">RHOMBOID-like protein 9, chloroplastic isoform X3</fullName>
    </submittedName>
</protein>
<dbReference type="FunFam" id="1.20.1540.10:FF:000017">
    <property type="entry name" value="RHOMBOID-like protein 9, chloroplastic"/>
    <property type="match status" value="1"/>
</dbReference>
<dbReference type="InterPro" id="IPR035952">
    <property type="entry name" value="Rhomboid-like_sf"/>
</dbReference>
<organism evidence="8 9">
    <name type="scientific">Iris pallida</name>
    <name type="common">Sweet iris</name>
    <dbReference type="NCBI Taxonomy" id="29817"/>
    <lineage>
        <taxon>Eukaryota</taxon>
        <taxon>Viridiplantae</taxon>
        <taxon>Streptophyta</taxon>
        <taxon>Embryophyta</taxon>
        <taxon>Tracheophyta</taxon>
        <taxon>Spermatophyta</taxon>
        <taxon>Magnoliopsida</taxon>
        <taxon>Liliopsida</taxon>
        <taxon>Asparagales</taxon>
        <taxon>Iridaceae</taxon>
        <taxon>Iridoideae</taxon>
        <taxon>Irideae</taxon>
        <taxon>Iris</taxon>
    </lineage>
</organism>
<evidence type="ECO:0000256" key="4">
    <source>
        <dbReference type="ARBA" id="ARBA00022989"/>
    </source>
</evidence>
<dbReference type="Pfam" id="PF01694">
    <property type="entry name" value="Rhomboid"/>
    <property type="match status" value="1"/>
</dbReference>
<dbReference type="GO" id="GO:0016020">
    <property type="term" value="C:membrane"/>
    <property type="evidence" value="ECO:0007669"/>
    <property type="project" value="UniProtKB-SubCell"/>
</dbReference>
<comment type="similarity">
    <text evidence="2">Belongs to the peptidase S54 family.</text>
</comment>
<keyword evidence="3 6" id="KW-0812">Transmembrane</keyword>
<dbReference type="InterPro" id="IPR022764">
    <property type="entry name" value="Peptidase_S54_rhomboid_dom"/>
</dbReference>
<dbReference type="AlphaFoldDB" id="A0AAX6DNY3"/>
<proteinExistence type="inferred from homology"/>
<evidence type="ECO:0000256" key="6">
    <source>
        <dbReference type="SAM" id="Phobius"/>
    </source>
</evidence>
<dbReference type="Gene3D" id="1.20.1540.10">
    <property type="entry name" value="Rhomboid-like"/>
    <property type="match status" value="1"/>
</dbReference>
<dbReference type="InterPro" id="IPR050925">
    <property type="entry name" value="Rhomboid_protease_S54"/>
</dbReference>
<dbReference type="EMBL" id="JANAVB010043017">
    <property type="protein sequence ID" value="KAJ6793405.1"/>
    <property type="molecule type" value="Genomic_DNA"/>
</dbReference>
<sequence length="490" mass="54569">MAVVSLWSTVSVKSHIHPTVVGVRQIERGRTYCCLPLRKVFRCFSLSLLCETERKRNVPLHGSESNQRANSRQRDFAGHLICTRCTQLKKIIGLSLLKVYNKEDHGRCQSGGSGSFALPTASSQGQLKALDSYFSKLNNDMNEQVRSCGNDCDTEENHFGPSLLEGKLTGFGTKSNQYRRKTTLDSLDNYFGELNTGYSGKEEMMVELNSFEHLKVMDDEASQVVFDDENAKGLRTNDEASDFYLINLLVAINIAVFLFEIASPVRNSELEQLSLPLIYGGKINKLILTGEWWRLLTPMFLHSGFPHIALGCWVLLTFGPQVCRGYGPLTFFLMYVLGGICGNLTSFIHTPELTVCGTAPVFAIIGAWLVYQIQNKQVVEKEVSEIMFWKAVIATALSFVLSNFGRIDDWTHLVAAFSGIIFGYLTCPTLQLLDNLSSKNGQKQQGIALLHQKADPCKSLLIFTLSVLILSCLAFVYVPQLEELGLDGLV</sequence>
<keyword evidence="5 6" id="KW-0472">Membrane</keyword>
<evidence type="ECO:0000313" key="8">
    <source>
        <dbReference type="EMBL" id="KAJ6793405.1"/>
    </source>
</evidence>
<feature type="transmembrane region" description="Helical" evidence="6">
    <location>
        <begin position="355"/>
        <end position="374"/>
    </location>
</feature>
<keyword evidence="4 6" id="KW-1133">Transmembrane helix</keyword>
<feature type="transmembrane region" description="Helical" evidence="6">
    <location>
        <begin position="299"/>
        <end position="318"/>
    </location>
</feature>
<accession>A0AAX6DNY3</accession>
<dbReference type="PANTHER" id="PTHR43731:SF30">
    <property type="entry name" value="RHOMBOID-LIKE PROTEIN 9, CHLOROPLASTIC"/>
    <property type="match status" value="1"/>
</dbReference>
<evidence type="ECO:0000259" key="7">
    <source>
        <dbReference type="Pfam" id="PF01694"/>
    </source>
</evidence>